<dbReference type="InterPro" id="IPR000209">
    <property type="entry name" value="Peptidase_S8/S53_dom"/>
</dbReference>
<dbReference type="PANTHER" id="PTHR43806">
    <property type="entry name" value="PEPTIDASE S8"/>
    <property type="match status" value="1"/>
</dbReference>
<dbReference type="Pfam" id="PF00082">
    <property type="entry name" value="Peptidase_S8"/>
    <property type="match status" value="1"/>
</dbReference>
<feature type="active site" description="Charge relay system" evidence="6">
    <location>
        <position position="139"/>
    </location>
</feature>
<gene>
    <name evidence="11" type="ORF">C7999DRAFT_33671</name>
</gene>
<protein>
    <submittedName>
        <fullName evidence="11">Protease</fullName>
    </submittedName>
</protein>
<dbReference type="InterPro" id="IPR023827">
    <property type="entry name" value="Peptidase_S8_Asp-AS"/>
</dbReference>
<evidence type="ECO:0000259" key="10">
    <source>
        <dbReference type="Pfam" id="PF05922"/>
    </source>
</evidence>
<keyword evidence="3 8" id="KW-0732">Signal</keyword>
<proteinExistence type="inferred from homology"/>
<dbReference type="InterPro" id="IPR036852">
    <property type="entry name" value="Peptidase_S8/S53_dom_sf"/>
</dbReference>
<dbReference type="PANTHER" id="PTHR43806:SF58">
    <property type="entry name" value="ALKALINE PROTEASE 1-RELATED"/>
    <property type="match status" value="1"/>
</dbReference>
<dbReference type="InterPro" id="IPR037045">
    <property type="entry name" value="S8pro/Inhibitor_I9_sf"/>
</dbReference>
<comment type="similarity">
    <text evidence="1 6 7">Belongs to the peptidase S8 family.</text>
</comment>
<dbReference type="PRINTS" id="PR00723">
    <property type="entry name" value="SUBTILISIN"/>
</dbReference>
<evidence type="ECO:0000259" key="9">
    <source>
        <dbReference type="Pfam" id="PF00082"/>
    </source>
</evidence>
<keyword evidence="5 6" id="KW-0720">Serine protease</keyword>
<evidence type="ECO:0000256" key="7">
    <source>
        <dbReference type="RuleBase" id="RU003355"/>
    </source>
</evidence>
<feature type="chain" id="PRO_5042901674" evidence="8">
    <location>
        <begin position="16"/>
        <end position="387"/>
    </location>
</feature>
<dbReference type="InterPro" id="IPR022398">
    <property type="entry name" value="Peptidase_S8_His-AS"/>
</dbReference>
<reference evidence="11" key="2">
    <citation type="submission" date="2023-05" db="EMBL/GenBank/DDBJ databases">
        <authorList>
            <consortium name="Lawrence Berkeley National Laboratory"/>
            <person name="Steindorff A."/>
            <person name="Hensen N."/>
            <person name="Bonometti L."/>
            <person name="Westerberg I."/>
            <person name="Brannstrom I.O."/>
            <person name="Guillou S."/>
            <person name="Cros-Aarteil S."/>
            <person name="Calhoun S."/>
            <person name="Haridas S."/>
            <person name="Kuo A."/>
            <person name="Mondo S."/>
            <person name="Pangilinan J."/>
            <person name="Riley R."/>
            <person name="Labutti K."/>
            <person name="Andreopoulos B."/>
            <person name="Lipzen A."/>
            <person name="Chen C."/>
            <person name="Yanf M."/>
            <person name="Daum C."/>
            <person name="Ng V."/>
            <person name="Clum A."/>
            <person name="Ohm R."/>
            <person name="Martin F."/>
            <person name="Silar P."/>
            <person name="Natvig D."/>
            <person name="Lalanne C."/>
            <person name="Gautier V."/>
            <person name="Ament-Velasquez S.L."/>
            <person name="Kruys A."/>
            <person name="Hutchinson M.I."/>
            <person name="Powell A.J."/>
            <person name="Barry K."/>
            <person name="Miller A.N."/>
            <person name="Grigoriev I.V."/>
            <person name="Debuchy R."/>
            <person name="Gladieux P."/>
            <person name="Thoren M.H."/>
            <person name="Johannesson H."/>
        </authorList>
    </citation>
    <scope>NUCLEOTIDE SEQUENCE</scope>
    <source>
        <strain evidence="11">CBS 359.72</strain>
    </source>
</reference>
<reference evidence="11" key="1">
    <citation type="journal article" date="2023" name="Mol. Phylogenet. Evol.">
        <title>Genome-scale phylogeny and comparative genomics of the fungal order Sordariales.</title>
        <authorList>
            <person name="Hensen N."/>
            <person name="Bonometti L."/>
            <person name="Westerberg I."/>
            <person name="Brannstrom I.O."/>
            <person name="Guillou S."/>
            <person name="Cros-Aarteil S."/>
            <person name="Calhoun S."/>
            <person name="Haridas S."/>
            <person name="Kuo A."/>
            <person name="Mondo S."/>
            <person name="Pangilinan J."/>
            <person name="Riley R."/>
            <person name="LaButti K."/>
            <person name="Andreopoulos B."/>
            <person name="Lipzen A."/>
            <person name="Chen C."/>
            <person name="Yan M."/>
            <person name="Daum C."/>
            <person name="Ng V."/>
            <person name="Clum A."/>
            <person name="Steindorff A."/>
            <person name="Ohm R.A."/>
            <person name="Martin F."/>
            <person name="Silar P."/>
            <person name="Natvig D.O."/>
            <person name="Lalanne C."/>
            <person name="Gautier V."/>
            <person name="Ament-Velasquez S.L."/>
            <person name="Kruys A."/>
            <person name="Hutchinson M.I."/>
            <person name="Powell A.J."/>
            <person name="Barry K."/>
            <person name="Miller A.N."/>
            <person name="Grigoriev I.V."/>
            <person name="Debuchy R."/>
            <person name="Gladieux P."/>
            <person name="Hiltunen Thoren M."/>
            <person name="Johannesson H."/>
        </authorList>
    </citation>
    <scope>NUCLEOTIDE SEQUENCE</scope>
    <source>
        <strain evidence="11">CBS 359.72</strain>
    </source>
</reference>
<feature type="signal peptide" evidence="8">
    <location>
        <begin position="1"/>
        <end position="15"/>
    </location>
</feature>
<dbReference type="AlphaFoldDB" id="A0AAN7CRA7"/>
<evidence type="ECO:0000256" key="1">
    <source>
        <dbReference type="ARBA" id="ARBA00011073"/>
    </source>
</evidence>
<evidence type="ECO:0000256" key="4">
    <source>
        <dbReference type="ARBA" id="ARBA00022801"/>
    </source>
</evidence>
<comment type="caution">
    <text evidence="11">The sequence shown here is derived from an EMBL/GenBank/DDBJ whole genome shotgun (WGS) entry which is preliminary data.</text>
</comment>
<dbReference type="Gene3D" id="3.40.50.200">
    <property type="entry name" value="Peptidase S8/S53 domain"/>
    <property type="match status" value="1"/>
</dbReference>
<sequence>MQLLTLAALLPFALAAPIIQPRGLQLIPGEYIVKLKDGASESTLQDAIRHLKTGNTKHVYRSRRFKGFAAKLSPQVLDAISKLSEVEYIEQDAVFTTQALVTQQNVPWGLARIAHRELGPTTYVYDDSAGQGTCSYIIDTGIYVNHSEFEGRATWLANFIDSSNSDGAGHGTHVSGTVGGVTYGVAKKTKLFAVKVLNASGSGTTSSVLAGINFVAQDAPQRVASGECRNGTVANMSLGGGRSTSINTAAAAAVNAGVFFSVSAGNSNDDSYNWSPASEPTVCTVGATDNADVRAYFSNYGKLVDVFAPGVDVLSSWIGGVDATNTISGTSMSSPHVAGLAAYFLSLLGPKTPQELCEYIKNTATIGTITSLPDGTINAIAFNGVSA</sequence>
<dbReference type="GO" id="GO:0006508">
    <property type="term" value="P:proteolysis"/>
    <property type="evidence" value="ECO:0007669"/>
    <property type="project" value="UniProtKB-KW"/>
</dbReference>
<keyword evidence="4 6" id="KW-0378">Hydrolase</keyword>
<dbReference type="InterPro" id="IPR015500">
    <property type="entry name" value="Peptidase_S8_subtilisin-rel"/>
</dbReference>
<dbReference type="PROSITE" id="PS00138">
    <property type="entry name" value="SUBTILASE_SER"/>
    <property type="match status" value="1"/>
</dbReference>
<evidence type="ECO:0000256" key="5">
    <source>
        <dbReference type="ARBA" id="ARBA00022825"/>
    </source>
</evidence>
<keyword evidence="2 6" id="KW-0645">Protease</keyword>
<dbReference type="GO" id="GO:0004252">
    <property type="term" value="F:serine-type endopeptidase activity"/>
    <property type="evidence" value="ECO:0007669"/>
    <property type="project" value="UniProtKB-UniRule"/>
</dbReference>
<dbReference type="InterPro" id="IPR010259">
    <property type="entry name" value="S8pro/Inhibitor_I9"/>
</dbReference>
<dbReference type="CDD" id="cd04077">
    <property type="entry name" value="Peptidases_S8_PCSK9_ProteinaseK_like"/>
    <property type="match status" value="1"/>
</dbReference>
<evidence type="ECO:0000313" key="11">
    <source>
        <dbReference type="EMBL" id="KAK4245967.1"/>
    </source>
</evidence>
<dbReference type="EMBL" id="MU857686">
    <property type="protein sequence ID" value="KAK4245967.1"/>
    <property type="molecule type" value="Genomic_DNA"/>
</dbReference>
<feature type="domain" description="Peptidase S8/S53" evidence="9">
    <location>
        <begin position="137"/>
        <end position="365"/>
    </location>
</feature>
<dbReference type="PROSITE" id="PS51892">
    <property type="entry name" value="SUBTILASE"/>
    <property type="match status" value="1"/>
</dbReference>
<feature type="domain" description="Inhibitor I9" evidence="10">
    <location>
        <begin position="31"/>
        <end position="97"/>
    </location>
</feature>
<dbReference type="Gene3D" id="3.30.70.80">
    <property type="entry name" value="Peptidase S8 propeptide/proteinase inhibitor I9"/>
    <property type="match status" value="1"/>
</dbReference>
<evidence type="ECO:0000256" key="6">
    <source>
        <dbReference type="PROSITE-ProRule" id="PRU01240"/>
    </source>
</evidence>
<dbReference type="Pfam" id="PF05922">
    <property type="entry name" value="Inhibitor_I9"/>
    <property type="match status" value="1"/>
</dbReference>
<dbReference type="FunFam" id="3.40.50.200:FF:000014">
    <property type="entry name" value="Proteinase K"/>
    <property type="match status" value="1"/>
</dbReference>
<dbReference type="SUPFAM" id="SSF54897">
    <property type="entry name" value="Protease propeptides/inhibitors"/>
    <property type="match status" value="1"/>
</dbReference>
<evidence type="ECO:0000256" key="2">
    <source>
        <dbReference type="ARBA" id="ARBA00022670"/>
    </source>
</evidence>
<name>A0AAN7CRA7_9PEZI</name>
<organism evidence="11 12">
    <name type="scientific">Corynascus novoguineensis</name>
    <dbReference type="NCBI Taxonomy" id="1126955"/>
    <lineage>
        <taxon>Eukaryota</taxon>
        <taxon>Fungi</taxon>
        <taxon>Dikarya</taxon>
        <taxon>Ascomycota</taxon>
        <taxon>Pezizomycotina</taxon>
        <taxon>Sordariomycetes</taxon>
        <taxon>Sordariomycetidae</taxon>
        <taxon>Sordariales</taxon>
        <taxon>Chaetomiaceae</taxon>
        <taxon>Corynascus</taxon>
    </lineage>
</organism>
<dbReference type="InterPro" id="IPR034193">
    <property type="entry name" value="PCSK9_ProteinaseK-like"/>
</dbReference>
<dbReference type="SUPFAM" id="SSF52743">
    <property type="entry name" value="Subtilisin-like"/>
    <property type="match status" value="1"/>
</dbReference>
<dbReference type="PROSITE" id="PS00136">
    <property type="entry name" value="SUBTILASE_ASP"/>
    <property type="match status" value="1"/>
</dbReference>
<dbReference type="GO" id="GO:0005576">
    <property type="term" value="C:extracellular region"/>
    <property type="evidence" value="ECO:0007669"/>
    <property type="project" value="UniProtKB-ARBA"/>
</dbReference>
<evidence type="ECO:0000256" key="3">
    <source>
        <dbReference type="ARBA" id="ARBA00022729"/>
    </source>
</evidence>
<keyword evidence="12" id="KW-1185">Reference proteome</keyword>
<dbReference type="InterPro" id="IPR023828">
    <property type="entry name" value="Peptidase_S8_Ser-AS"/>
</dbReference>
<accession>A0AAN7CRA7</accession>
<feature type="active site" description="Charge relay system" evidence="6">
    <location>
        <position position="170"/>
    </location>
</feature>
<evidence type="ECO:0000313" key="12">
    <source>
        <dbReference type="Proteomes" id="UP001303647"/>
    </source>
</evidence>
<dbReference type="Proteomes" id="UP001303647">
    <property type="component" value="Unassembled WGS sequence"/>
</dbReference>
<feature type="active site" description="Charge relay system" evidence="6">
    <location>
        <position position="331"/>
    </location>
</feature>
<dbReference type="InterPro" id="IPR050131">
    <property type="entry name" value="Peptidase_S8_subtilisin-like"/>
</dbReference>
<evidence type="ECO:0000256" key="8">
    <source>
        <dbReference type="SAM" id="SignalP"/>
    </source>
</evidence>
<dbReference type="PROSITE" id="PS00137">
    <property type="entry name" value="SUBTILASE_HIS"/>
    <property type="match status" value="1"/>
</dbReference>